<keyword evidence="3" id="KW-1185">Reference proteome</keyword>
<keyword evidence="1" id="KW-0732">Signal</keyword>
<dbReference type="Gene3D" id="3.40.50.1820">
    <property type="entry name" value="alpha/beta hydrolase"/>
    <property type="match status" value="1"/>
</dbReference>
<dbReference type="InterPro" id="IPR029058">
    <property type="entry name" value="AB_hydrolase_fold"/>
</dbReference>
<evidence type="ECO:0008006" key="4">
    <source>
        <dbReference type="Google" id="ProtNLM"/>
    </source>
</evidence>
<dbReference type="SUPFAM" id="SSF53474">
    <property type="entry name" value="alpha/beta-Hydrolases"/>
    <property type="match status" value="1"/>
</dbReference>
<feature type="signal peptide" evidence="1">
    <location>
        <begin position="1"/>
        <end position="19"/>
    </location>
</feature>
<dbReference type="Proteomes" id="UP000593892">
    <property type="component" value="Chromosome"/>
</dbReference>
<accession>A0A7S7NSW0</accession>
<sequence length="362" mass="38975">MGLGISVWAGLVLAAAAFAAETPPVGQVIERVSVVGNDRHSYALYLPSQYTPERKWPLLVCLDPGGRGKLPVERFAAAAEKYGFIVVGSNNSRNGPMSVSAEAIMVLGEELPRRYSIDETRRFACGLSGGSRVALSWAQAAGLNGVIANAAAFGPSGIPKQKPFSIYAVAGVDDFNYHEVYAMALDLGQRGWPVRFAEFDGGHEWLPAARADEALQFLSGQVGPQAPPDSKEERKAADRFARMTAELANGDEGSQKSIVGSWKKQAEKPDGRVARQALAWAFIRSMEEGRQLLASHKYLEAAAMADIGVLVRPEAPNAWMAVAEAQAALGDKKKARLALGKAEELGFRDQERVAALRERLGR</sequence>
<organism evidence="2 3">
    <name type="scientific">Paludibaculum fermentans</name>
    <dbReference type="NCBI Taxonomy" id="1473598"/>
    <lineage>
        <taxon>Bacteria</taxon>
        <taxon>Pseudomonadati</taxon>
        <taxon>Acidobacteriota</taxon>
        <taxon>Terriglobia</taxon>
        <taxon>Bryobacterales</taxon>
        <taxon>Bryobacteraceae</taxon>
        <taxon>Paludibaculum</taxon>
    </lineage>
</organism>
<dbReference type="RefSeq" id="WP_194450884.1">
    <property type="nucleotide sequence ID" value="NZ_CP063849.1"/>
</dbReference>
<dbReference type="AlphaFoldDB" id="A0A7S7NSW0"/>
<dbReference type="KEGG" id="pfer:IRI77_04490"/>
<evidence type="ECO:0000256" key="1">
    <source>
        <dbReference type="SAM" id="SignalP"/>
    </source>
</evidence>
<reference evidence="2 3" key="1">
    <citation type="submission" date="2020-10" db="EMBL/GenBank/DDBJ databases">
        <title>Complete genome sequence of Paludibaculum fermentans P105T, a facultatively anaerobic acidobacterium capable of dissimilatory Fe(III) reduction.</title>
        <authorList>
            <person name="Dedysh S.N."/>
            <person name="Beletsky A.V."/>
            <person name="Kulichevskaya I.S."/>
            <person name="Mardanov A.V."/>
            <person name="Ravin N.V."/>
        </authorList>
    </citation>
    <scope>NUCLEOTIDE SEQUENCE [LARGE SCALE GENOMIC DNA]</scope>
    <source>
        <strain evidence="2 3">P105</strain>
    </source>
</reference>
<gene>
    <name evidence="2" type="ORF">IRI77_04490</name>
</gene>
<evidence type="ECO:0000313" key="3">
    <source>
        <dbReference type="Proteomes" id="UP000593892"/>
    </source>
</evidence>
<proteinExistence type="predicted"/>
<dbReference type="EMBL" id="CP063849">
    <property type="protein sequence ID" value="QOY89222.1"/>
    <property type="molecule type" value="Genomic_DNA"/>
</dbReference>
<name>A0A7S7NSW0_PALFE</name>
<protein>
    <recommendedName>
        <fullName evidence="4">Dienelactone hydrolase domain-containing protein</fullName>
    </recommendedName>
</protein>
<evidence type="ECO:0000313" key="2">
    <source>
        <dbReference type="EMBL" id="QOY89222.1"/>
    </source>
</evidence>
<feature type="chain" id="PRO_5032984177" description="Dienelactone hydrolase domain-containing protein" evidence="1">
    <location>
        <begin position="20"/>
        <end position="362"/>
    </location>
</feature>